<reference evidence="3 4" key="1">
    <citation type="submission" date="2011-11" db="EMBL/GenBank/DDBJ databases">
        <title>The Noncontiguous Finished sequence of Saccharomonospora cyanea NA-134.</title>
        <authorList>
            <consortium name="US DOE Joint Genome Institute"/>
            <person name="Lucas S."/>
            <person name="Han J."/>
            <person name="Lapidus A."/>
            <person name="Cheng J.-F."/>
            <person name="Goodwin L."/>
            <person name="Pitluck S."/>
            <person name="Peters L."/>
            <person name="Ovchinnikova G."/>
            <person name="Lu M."/>
            <person name="Detter J.C."/>
            <person name="Han C."/>
            <person name="Tapia R."/>
            <person name="Land M."/>
            <person name="Hauser L."/>
            <person name="Kyrpides N."/>
            <person name="Ivanova N."/>
            <person name="Pagani I."/>
            <person name="Brambilla E.-M."/>
            <person name="Klenk H.-P."/>
            <person name="Woyke T."/>
        </authorList>
    </citation>
    <scope>NUCLEOTIDE SEQUENCE [LARGE SCALE GENOMIC DNA]</scope>
    <source>
        <strain evidence="3 4">NA-134</strain>
    </source>
</reference>
<keyword evidence="2" id="KW-1133">Transmembrane helix</keyword>
<name>H5XM18_9PSEU</name>
<evidence type="ECO:0000256" key="2">
    <source>
        <dbReference type="SAM" id="Phobius"/>
    </source>
</evidence>
<dbReference type="Proteomes" id="UP000002791">
    <property type="component" value="Chromosome"/>
</dbReference>
<keyword evidence="4" id="KW-1185">Reference proteome</keyword>
<organism evidence="3 4">
    <name type="scientific">Saccharomonospora cyanea NA-134</name>
    <dbReference type="NCBI Taxonomy" id="882082"/>
    <lineage>
        <taxon>Bacteria</taxon>
        <taxon>Bacillati</taxon>
        <taxon>Actinomycetota</taxon>
        <taxon>Actinomycetes</taxon>
        <taxon>Pseudonocardiales</taxon>
        <taxon>Pseudonocardiaceae</taxon>
        <taxon>Saccharomonospora</taxon>
    </lineage>
</organism>
<feature type="transmembrane region" description="Helical" evidence="2">
    <location>
        <begin position="56"/>
        <end position="82"/>
    </location>
</feature>
<proteinExistence type="predicted"/>
<evidence type="ECO:0000313" key="3">
    <source>
        <dbReference type="EMBL" id="EHR63097.1"/>
    </source>
</evidence>
<gene>
    <name evidence="3" type="ORF">SaccyDRAFT_4279</name>
</gene>
<accession>H5XM18</accession>
<keyword evidence="2" id="KW-0812">Transmembrane</keyword>
<evidence type="ECO:0000313" key="4">
    <source>
        <dbReference type="Proteomes" id="UP000002791"/>
    </source>
</evidence>
<dbReference type="HOGENOM" id="CLU_075070_0_0_11"/>
<feature type="compositionally biased region" description="Low complexity" evidence="1">
    <location>
        <begin position="28"/>
        <end position="39"/>
    </location>
</feature>
<dbReference type="RefSeq" id="WP_005459199.1">
    <property type="nucleotide sequence ID" value="NZ_CM001440.1"/>
</dbReference>
<dbReference type="EMBL" id="CM001440">
    <property type="protein sequence ID" value="EHR63097.1"/>
    <property type="molecule type" value="Genomic_DNA"/>
</dbReference>
<keyword evidence="2" id="KW-0472">Membrane</keyword>
<dbReference type="OrthoDB" id="3556112at2"/>
<sequence length="288" mass="29800">MTYPPHPGPAFHGQYSGGSAPHNVGQYPAAGPPGAYGSFAPPPPPPPPPSGGKAGVWAGVGIAVVALVTFVITAFVAPGFLVGDDSESERATEAHTTVQRTAQDLGYSIKDALKAGQSNAVTPLLCPDATESLMTFAEGLRQPQPHFSGYAREDGGTATVDIRLFGDAVGRPDINGEVTAIADLEKQSSGWCWRDLQHSVGYLDELRGVLNSGDVAALHSMQCPTSAVGAFSDPFAEAVALANHWTIQNPDYASSTMPGADFVSVGGTLEIGIHSLGGDFCIQSATLR</sequence>
<dbReference type="AlphaFoldDB" id="H5XM18"/>
<feature type="region of interest" description="Disordered" evidence="1">
    <location>
        <begin position="1"/>
        <end position="52"/>
    </location>
</feature>
<evidence type="ECO:0000256" key="1">
    <source>
        <dbReference type="SAM" id="MobiDB-lite"/>
    </source>
</evidence>
<feature type="compositionally biased region" description="Pro residues" evidence="1">
    <location>
        <begin position="40"/>
        <end position="50"/>
    </location>
</feature>
<protein>
    <submittedName>
        <fullName evidence="3">Uncharacterized protein</fullName>
    </submittedName>
</protein>